<dbReference type="CDD" id="cd18820">
    <property type="entry name" value="GH43_LbAraf43-like"/>
    <property type="match status" value="1"/>
</dbReference>
<organism evidence="6 7">
    <name type="scientific">Streptococcus caledonicus</name>
    <dbReference type="NCBI Taxonomy" id="2614158"/>
    <lineage>
        <taxon>Bacteria</taxon>
        <taxon>Bacillati</taxon>
        <taxon>Bacillota</taxon>
        <taxon>Bacilli</taxon>
        <taxon>Lactobacillales</taxon>
        <taxon>Streptococcaceae</taxon>
        <taxon>Streptococcus</taxon>
    </lineage>
</organism>
<comment type="similarity">
    <text evidence="1 5">Belongs to the glycosyl hydrolase 43 family.</text>
</comment>
<evidence type="ECO:0000313" key="6">
    <source>
        <dbReference type="EMBL" id="MFC5632182.1"/>
    </source>
</evidence>
<reference evidence="7" key="1">
    <citation type="journal article" date="2019" name="Int. J. Syst. Evol. Microbiol.">
        <title>The Global Catalogue of Microorganisms (GCM) 10K type strain sequencing project: providing services to taxonomists for standard genome sequencing and annotation.</title>
        <authorList>
            <consortium name="The Broad Institute Genomics Platform"/>
            <consortium name="The Broad Institute Genome Sequencing Center for Infectious Disease"/>
            <person name="Wu L."/>
            <person name="Ma J."/>
        </authorList>
    </citation>
    <scope>NUCLEOTIDE SEQUENCE [LARGE SCALE GENOMIC DNA]</scope>
    <source>
        <strain evidence="7">DT43</strain>
    </source>
</reference>
<dbReference type="Proteomes" id="UP001596110">
    <property type="component" value="Unassembled WGS sequence"/>
</dbReference>
<gene>
    <name evidence="6" type="ORF">ACFPQ3_11680</name>
</gene>
<name>A0ABW0UFR8_9STRE</name>
<evidence type="ECO:0000256" key="5">
    <source>
        <dbReference type="RuleBase" id="RU361187"/>
    </source>
</evidence>
<evidence type="ECO:0000313" key="7">
    <source>
        <dbReference type="Proteomes" id="UP001596110"/>
    </source>
</evidence>
<sequence>MKKSFLIIGVFILILVGCTHFKDKEKISDQFTPIIDNNGADPWLLKNDNYYYYTKTTGNDVTLWRSEELSTVVAGERKVIWKLPSEFESAWAPELHYLDDQWIVYVALNKGGETHRMYALTNSSKDPYQGEWKLQAIAGMTEHFAIDGTILETNQGRYFIWSGWEGYENVAQNLYIAPMEGIAQISGERQLLSRPEFEWEKKQTPLINEGPEIFIAGDTINLVYSASGSWDDDYSLGLLTLNVKDNPLDVKRWSKESKSIMAKTDFVFGPGHNGFVRDKEGKPWIVYHSARWSHSGWERSIRIQPLSLKGEKIDTMLPLASEQYQRLPSGDLNRQIYSAIEAKQSGDFKMIEDSKGESLKSIVGFANREDELTFNVNVKKSGDYIFAVYAKTVDNYTPDNLVPVLMTVDGEPYSTLLPPSDDYSPLYQKVSLKKGEHIVTISSEVGVDEIAINRLEVIGD</sequence>
<dbReference type="EMBL" id="JBHSOJ010000033">
    <property type="protein sequence ID" value="MFC5632182.1"/>
    <property type="molecule type" value="Genomic_DNA"/>
</dbReference>
<keyword evidence="3 5" id="KW-0378">Hydrolase</keyword>
<dbReference type="InterPro" id="IPR008979">
    <property type="entry name" value="Galactose-bd-like_sf"/>
</dbReference>
<evidence type="ECO:0000256" key="3">
    <source>
        <dbReference type="ARBA" id="ARBA00022801"/>
    </source>
</evidence>
<keyword evidence="4 5" id="KW-0326">Glycosidase</keyword>
<evidence type="ECO:0000256" key="4">
    <source>
        <dbReference type="ARBA" id="ARBA00023295"/>
    </source>
</evidence>
<keyword evidence="7" id="KW-1185">Reference proteome</keyword>
<comment type="caution">
    <text evidence="6">The sequence shown here is derived from an EMBL/GenBank/DDBJ whole genome shotgun (WGS) entry which is preliminary data.</text>
</comment>
<evidence type="ECO:0000256" key="1">
    <source>
        <dbReference type="ARBA" id="ARBA00009865"/>
    </source>
</evidence>
<dbReference type="SUPFAM" id="SSF49785">
    <property type="entry name" value="Galactose-binding domain-like"/>
    <property type="match status" value="1"/>
</dbReference>
<proteinExistence type="inferred from homology"/>
<dbReference type="InterPro" id="IPR006710">
    <property type="entry name" value="Glyco_hydro_43"/>
</dbReference>
<dbReference type="Gene3D" id="2.60.120.260">
    <property type="entry name" value="Galactose-binding domain-like"/>
    <property type="match status" value="1"/>
</dbReference>
<protein>
    <submittedName>
        <fullName evidence="6">Family 43 glycosylhydrolase</fullName>
    </submittedName>
</protein>
<dbReference type="PANTHER" id="PTHR43817">
    <property type="entry name" value="GLYCOSYL HYDROLASE"/>
    <property type="match status" value="1"/>
</dbReference>
<dbReference type="Gene3D" id="2.115.10.20">
    <property type="entry name" value="Glycosyl hydrolase domain, family 43"/>
    <property type="match status" value="1"/>
</dbReference>
<dbReference type="InterPro" id="IPR023296">
    <property type="entry name" value="Glyco_hydro_beta-prop_sf"/>
</dbReference>
<keyword evidence="2" id="KW-0732">Signal</keyword>
<dbReference type="Pfam" id="PF04616">
    <property type="entry name" value="Glyco_hydro_43"/>
    <property type="match status" value="1"/>
</dbReference>
<dbReference type="SUPFAM" id="SSF75005">
    <property type="entry name" value="Arabinanase/levansucrase/invertase"/>
    <property type="match status" value="1"/>
</dbReference>
<evidence type="ECO:0000256" key="2">
    <source>
        <dbReference type="ARBA" id="ARBA00022729"/>
    </source>
</evidence>
<dbReference type="PANTHER" id="PTHR43817:SF1">
    <property type="entry name" value="HYDROLASE, FAMILY 43, PUTATIVE (AFU_ORTHOLOGUE AFUA_3G01660)-RELATED"/>
    <property type="match status" value="1"/>
</dbReference>
<dbReference type="RefSeq" id="WP_156805956.1">
    <property type="nucleotide sequence ID" value="NZ_JBHSOJ010000033.1"/>
</dbReference>
<accession>A0ABW0UFR8</accession>
<dbReference type="PROSITE" id="PS51257">
    <property type="entry name" value="PROKAR_LIPOPROTEIN"/>
    <property type="match status" value="1"/>
</dbReference>